<proteinExistence type="predicted"/>
<dbReference type="STRING" id="279824.SAMN03080617_02867"/>
<protein>
    <submittedName>
        <fullName evidence="1">Uncharacterized protein</fullName>
    </submittedName>
</protein>
<dbReference type="EMBL" id="FMXE01000021">
    <property type="protein sequence ID" value="SDA86352.1"/>
    <property type="molecule type" value="Genomic_DNA"/>
</dbReference>
<evidence type="ECO:0000313" key="1">
    <source>
        <dbReference type="EMBL" id="SDA86352.1"/>
    </source>
</evidence>
<sequence>MRYVGDLDQTCSKVLLLPGAVGGRGQIESIMKEKPDVLVCGESNEGKHQNMCVQQMKSG</sequence>
<keyword evidence="2" id="KW-1185">Reference proteome</keyword>
<gene>
    <name evidence="1" type="ORF">SAMN03080617_02867</name>
</gene>
<dbReference type="AlphaFoldDB" id="A0A1G5YVG0"/>
<organism evidence="1 2">
    <name type="scientific">Algoriphagus alkaliphilus</name>
    <dbReference type="NCBI Taxonomy" id="279824"/>
    <lineage>
        <taxon>Bacteria</taxon>
        <taxon>Pseudomonadati</taxon>
        <taxon>Bacteroidota</taxon>
        <taxon>Cytophagia</taxon>
        <taxon>Cytophagales</taxon>
        <taxon>Cyclobacteriaceae</taxon>
        <taxon>Algoriphagus</taxon>
    </lineage>
</organism>
<evidence type="ECO:0000313" key="2">
    <source>
        <dbReference type="Proteomes" id="UP000198756"/>
    </source>
</evidence>
<name>A0A1G5YVG0_9BACT</name>
<reference evidence="2" key="1">
    <citation type="submission" date="2016-10" db="EMBL/GenBank/DDBJ databases">
        <authorList>
            <person name="Varghese N."/>
            <person name="Submissions S."/>
        </authorList>
    </citation>
    <scope>NUCLEOTIDE SEQUENCE [LARGE SCALE GENOMIC DNA]</scope>
    <source>
        <strain evidence="2">DSM 22703</strain>
    </source>
</reference>
<accession>A0A1G5YVG0</accession>
<dbReference type="Proteomes" id="UP000198756">
    <property type="component" value="Unassembled WGS sequence"/>
</dbReference>